<accession>A0A450TMD3</accession>
<comment type="subcellular location">
    <subcellularLocation>
        <location evidence="2">Cell outer membrane</location>
        <topology evidence="2">Lipid-anchor</topology>
    </subcellularLocation>
</comment>
<keyword evidence="2" id="KW-1134">Transmembrane beta strand</keyword>
<dbReference type="PANTHER" id="PTHR30203:SF33">
    <property type="entry name" value="BLR4455 PROTEIN"/>
    <property type="match status" value="1"/>
</dbReference>
<sequence length="485" mass="53041">MRPPKYTLLLPYLAVLIGCQGLAPTEKTRIPFLQMTIPDNWTAFAKASDQPDQADQADQADRPDAKVAMDTGENQTGDPTPSWLDDFDDPRLHALVREAFGKNFDLEAALARVKAARAQAKRQGAEKLPELTADSSASRSKSAITNTTSSNLDLGINISWEIDLWNRLDNAAKAAVADGKAQQAEYRMAKLALAANVAKAWFDAIESDQQLRLAEKTVRSFENSLRTIEQRYRLGIGPALDVRLTRENVATAHSQREIRARNRDTAVRSLEILLGGYPAASLNIQPNLPELRQAVPVGLPSDLLNRRPDIIAAQARLLATDHRLAAARANRLPSVRLTASGGTASDELHNLLRADSLLWQLIGNLTQPLWDGGRLSAQVEIAAANRQQASAKYAAVALRAFREVESALTAEVLLAKQEAALRIATQEANAAAVLALDQYRQGLSDIVTLLSTQRREFDAKRSLLAVTKQRLNTRIDLYLALGGGF</sequence>
<dbReference type="PROSITE" id="PS51257">
    <property type="entry name" value="PROKAR_LIPOPROTEIN"/>
    <property type="match status" value="1"/>
</dbReference>
<evidence type="ECO:0000256" key="3">
    <source>
        <dbReference type="SAM" id="MobiDB-lite"/>
    </source>
</evidence>
<dbReference type="Gene3D" id="1.20.1600.10">
    <property type="entry name" value="Outer membrane efflux proteins (OEP)"/>
    <property type="match status" value="1"/>
</dbReference>
<evidence type="ECO:0000256" key="2">
    <source>
        <dbReference type="RuleBase" id="RU362097"/>
    </source>
</evidence>
<dbReference type="InterPro" id="IPR003423">
    <property type="entry name" value="OMP_efflux"/>
</dbReference>
<keyword evidence="2" id="KW-0472">Membrane</keyword>
<feature type="region of interest" description="Disordered" evidence="3">
    <location>
        <begin position="121"/>
        <end position="144"/>
    </location>
</feature>
<reference evidence="4" key="1">
    <citation type="submission" date="2019-02" db="EMBL/GenBank/DDBJ databases">
        <authorList>
            <person name="Gruber-Vodicka R. H."/>
            <person name="Seah K. B. B."/>
        </authorList>
    </citation>
    <scope>NUCLEOTIDE SEQUENCE</scope>
    <source>
        <strain evidence="4">BECK_BZ131</strain>
    </source>
</reference>
<dbReference type="GO" id="GO:0015562">
    <property type="term" value="F:efflux transmembrane transporter activity"/>
    <property type="evidence" value="ECO:0007669"/>
    <property type="project" value="InterPro"/>
</dbReference>
<keyword evidence="2 4" id="KW-0449">Lipoprotein</keyword>
<feature type="compositionally biased region" description="Polar residues" evidence="3">
    <location>
        <begin position="133"/>
        <end position="144"/>
    </location>
</feature>
<dbReference type="GO" id="GO:0009279">
    <property type="term" value="C:cell outer membrane"/>
    <property type="evidence" value="ECO:0007669"/>
    <property type="project" value="UniProtKB-SubCell"/>
</dbReference>
<dbReference type="Pfam" id="PF02321">
    <property type="entry name" value="OEP"/>
    <property type="match status" value="2"/>
</dbReference>
<dbReference type="PANTHER" id="PTHR30203">
    <property type="entry name" value="OUTER MEMBRANE CATION EFFLUX PROTEIN"/>
    <property type="match status" value="1"/>
</dbReference>
<proteinExistence type="inferred from homology"/>
<dbReference type="AlphaFoldDB" id="A0A450TMD3"/>
<keyword evidence="2" id="KW-0564">Palmitate</keyword>
<dbReference type="NCBIfam" id="TIGR01845">
    <property type="entry name" value="outer_NodT"/>
    <property type="match status" value="1"/>
</dbReference>
<dbReference type="EMBL" id="CAADFE010000016">
    <property type="protein sequence ID" value="VFJ68895.1"/>
    <property type="molecule type" value="Genomic_DNA"/>
</dbReference>
<comment type="similarity">
    <text evidence="1 2">Belongs to the outer membrane factor (OMF) (TC 1.B.17) family.</text>
</comment>
<evidence type="ECO:0000256" key="1">
    <source>
        <dbReference type="ARBA" id="ARBA00007613"/>
    </source>
</evidence>
<dbReference type="SUPFAM" id="SSF56954">
    <property type="entry name" value="Outer membrane efflux proteins (OEP)"/>
    <property type="match status" value="1"/>
</dbReference>
<dbReference type="InterPro" id="IPR010131">
    <property type="entry name" value="MdtP/NodT-like"/>
</dbReference>
<dbReference type="Gene3D" id="2.20.200.10">
    <property type="entry name" value="Outer membrane efflux proteins (OEP)"/>
    <property type="match status" value="1"/>
</dbReference>
<evidence type="ECO:0000313" key="4">
    <source>
        <dbReference type="EMBL" id="VFJ68895.1"/>
    </source>
</evidence>
<gene>
    <name evidence="4" type="ORF">BECKFW1821C_GA0114237_101654</name>
</gene>
<name>A0A450TMD3_9GAMM</name>
<protein>
    <submittedName>
        <fullName evidence="4">Efflux transporter, outer membrane factor (OMF) lipoprotein, NodT family</fullName>
    </submittedName>
</protein>
<organism evidence="4">
    <name type="scientific">Candidatus Kentrum sp. FW</name>
    <dbReference type="NCBI Taxonomy" id="2126338"/>
    <lineage>
        <taxon>Bacteria</taxon>
        <taxon>Pseudomonadati</taxon>
        <taxon>Pseudomonadota</taxon>
        <taxon>Gammaproteobacteria</taxon>
        <taxon>Candidatus Kentrum</taxon>
    </lineage>
</organism>
<keyword evidence="2" id="KW-0812">Transmembrane</keyword>